<dbReference type="EMBL" id="CP001699">
    <property type="protein sequence ID" value="ACU64159.1"/>
    <property type="molecule type" value="Genomic_DNA"/>
</dbReference>
<dbReference type="KEGG" id="cpi:Cpin_6758"/>
<dbReference type="Proteomes" id="UP000002215">
    <property type="component" value="Chromosome"/>
</dbReference>
<evidence type="ECO:0000313" key="2">
    <source>
        <dbReference type="EMBL" id="ACU64159.1"/>
    </source>
</evidence>
<gene>
    <name evidence="2" type="ordered locus">Cpin_6758</name>
</gene>
<reference evidence="3" key="1">
    <citation type="submission" date="2009-08" db="EMBL/GenBank/DDBJ databases">
        <title>The complete genome of Chitinophaga pinensis DSM 2588.</title>
        <authorList>
            <consortium name="US DOE Joint Genome Institute (JGI-PGF)"/>
            <person name="Lucas S."/>
            <person name="Copeland A."/>
            <person name="Lapidus A."/>
            <person name="Glavina del Rio T."/>
            <person name="Dalin E."/>
            <person name="Tice H."/>
            <person name="Bruce D."/>
            <person name="Goodwin L."/>
            <person name="Pitluck S."/>
            <person name="Kyrpides N."/>
            <person name="Mavromatis K."/>
            <person name="Ivanova N."/>
            <person name="Mikhailova N."/>
            <person name="Sims D."/>
            <person name="Meinche L."/>
            <person name="Brettin T."/>
            <person name="Detter J.C."/>
            <person name="Han C."/>
            <person name="Larimer F."/>
            <person name="Land M."/>
            <person name="Hauser L."/>
            <person name="Markowitz V."/>
            <person name="Cheng J.-F."/>
            <person name="Hugenholtz P."/>
            <person name="Woyke T."/>
            <person name="Wu D."/>
            <person name="Spring S."/>
            <person name="Klenk H.-P."/>
            <person name="Eisen J.A."/>
        </authorList>
    </citation>
    <scope>NUCLEOTIDE SEQUENCE [LARGE SCALE GENOMIC DNA]</scope>
    <source>
        <strain evidence="3">ATCC 43595 / DSM 2588 / LMG 13176 / NBRC 15968 / NCIMB 11800 / UQM 2034</strain>
    </source>
</reference>
<name>A0A979GZP3_CHIPD</name>
<evidence type="ECO:0000256" key="1">
    <source>
        <dbReference type="SAM" id="MobiDB-lite"/>
    </source>
</evidence>
<evidence type="ECO:0000313" key="3">
    <source>
        <dbReference type="Proteomes" id="UP000002215"/>
    </source>
</evidence>
<dbReference type="OrthoDB" id="630442at2"/>
<dbReference type="AlphaFoldDB" id="A0A979GZP3"/>
<organism evidence="2 3">
    <name type="scientific">Chitinophaga pinensis (strain ATCC 43595 / DSM 2588 / LMG 13176 / NBRC 15968 / NCIMB 11800 / UQM 2034)</name>
    <dbReference type="NCBI Taxonomy" id="485918"/>
    <lineage>
        <taxon>Bacteria</taxon>
        <taxon>Pseudomonadati</taxon>
        <taxon>Bacteroidota</taxon>
        <taxon>Chitinophagia</taxon>
        <taxon>Chitinophagales</taxon>
        <taxon>Chitinophagaceae</taxon>
        <taxon>Chitinophaga</taxon>
    </lineage>
</organism>
<feature type="region of interest" description="Disordered" evidence="1">
    <location>
        <begin position="175"/>
        <end position="213"/>
    </location>
</feature>
<sequence>MLKRVIYVPFLIGMAQLPVISKAQLTKEKSEKRIVINSNTIRVADLLGIFARETNLEFSFNSKKLRPSKIITVAHHEQTLSAWLKELEQSTGIHVKVKGDHIILQDTPPAVNAGEPDRGLIAENKGNSAKGADGKKARKNVVAGNAITADKDNLSTGNVAEAANEKDIANHATAADTPATKGIAEHGSNTDSVEKGNLSAEKNNTASKNKGDIKNETSLSDILREVLSKGELRRMPAHELPAPDKHISLAAHKMVVYPKDTTDAVTATVAVADSIRKEAPSLRTVTRLDLGLQGVGISIELPVSRKYSLEFSGGLGGGYDLSDGSFSYDWGLLNPCAYLSVNGRYYYNRDKRALKGKSLLLNAGDYFGVRLKYTSTEITGGGSMSDAVLTNIHWGMQRPIGRKWIINGHAGIGWAYNAVNSIDPSGGKVYPAAEFKISYALNRKRRL</sequence>
<reference evidence="2 3" key="2">
    <citation type="journal article" date="2010" name="Stand. Genomic Sci.">
        <title>Complete genome sequence of Chitinophaga pinensis type strain (UQM 2034).</title>
        <authorList>
            <person name="Glavina Del Rio T."/>
            <person name="Abt B."/>
            <person name="Spring S."/>
            <person name="Lapidus A."/>
            <person name="Nolan M."/>
            <person name="Tice H."/>
            <person name="Copeland A."/>
            <person name="Cheng J.F."/>
            <person name="Chen F."/>
            <person name="Bruce D."/>
            <person name="Goodwin L."/>
            <person name="Pitluck S."/>
            <person name="Ivanova N."/>
            <person name="Mavromatis K."/>
            <person name="Mikhailova N."/>
            <person name="Pati A."/>
            <person name="Chen A."/>
            <person name="Palaniappan K."/>
            <person name="Land M."/>
            <person name="Hauser L."/>
            <person name="Chang Y.J."/>
            <person name="Jeffries C.D."/>
            <person name="Chain P."/>
            <person name="Saunders E."/>
            <person name="Detter J.C."/>
            <person name="Brettin T."/>
            <person name="Rohde M."/>
            <person name="Goker M."/>
            <person name="Bristow J."/>
            <person name="Eisen J.A."/>
            <person name="Markowitz V."/>
            <person name="Hugenholtz P."/>
            <person name="Kyrpides N.C."/>
            <person name="Klenk H.P."/>
            <person name="Lucas S."/>
        </authorList>
    </citation>
    <scope>NUCLEOTIDE SEQUENCE [LARGE SCALE GENOMIC DNA]</scope>
    <source>
        <strain evidence="3">ATCC 43595 / DSM 2588 / LMG 13176 / NBRC 15968 / NCIMB 11800 / UQM 2034</strain>
    </source>
</reference>
<protein>
    <submittedName>
        <fullName evidence="2">Uncharacterized protein</fullName>
    </submittedName>
</protein>
<dbReference type="RefSeq" id="WP_012794322.1">
    <property type="nucleotide sequence ID" value="NC_013132.1"/>
</dbReference>
<proteinExistence type="predicted"/>
<accession>A0A979GZP3</accession>